<feature type="compositionally biased region" description="Acidic residues" evidence="1">
    <location>
        <begin position="156"/>
        <end position="168"/>
    </location>
</feature>
<dbReference type="EMBL" id="AOIT01000017">
    <property type="protein sequence ID" value="ELZ24753.1"/>
    <property type="molecule type" value="Genomic_DNA"/>
</dbReference>
<dbReference type="InterPro" id="IPR019546">
    <property type="entry name" value="TAT_signal_bac_arc"/>
</dbReference>
<reference evidence="2 3" key="1">
    <citation type="journal article" date="2014" name="PLoS Genet.">
        <title>Phylogenetically driven sequencing of extremely halophilic archaea reveals strategies for static and dynamic osmo-response.</title>
        <authorList>
            <person name="Becker E.A."/>
            <person name="Seitzer P.M."/>
            <person name="Tritt A."/>
            <person name="Larsen D."/>
            <person name="Krusor M."/>
            <person name="Yao A.I."/>
            <person name="Wu D."/>
            <person name="Madern D."/>
            <person name="Eisen J.A."/>
            <person name="Darling A.E."/>
            <person name="Facciotti M.T."/>
        </authorList>
    </citation>
    <scope>NUCLEOTIDE SEQUENCE [LARGE SCALE GENOMIC DNA]</scope>
    <source>
        <strain evidence="2 3">JCM 13563</strain>
    </source>
</reference>
<evidence type="ECO:0000313" key="2">
    <source>
        <dbReference type="EMBL" id="ELZ24753.1"/>
    </source>
</evidence>
<dbReference type="Proteomes" id="UP000011615">
    <property type="component" value="Unassembled WGS sequence"/>
</dbReference>
<protein>
    <submittedName>
        <fullName evidence="2">Calcium-binding outer membrane-like protein</fullName>
    </submittedName>
</protein>
<organism evidence="2 3">
    <name type="scientific">Natrinema limicola JCM 13563</name>
    <dbReference type="NCBI Taxonomy" id="1230457"/>
    <lineage>
        <taxon>Archaea</taxon>
        <taxon>Methanobacteriati</taxon>
        <taxon>Methanobacteriota</taxon>
        <taxon>Stenosarchaea group</taxon>
        <taxon>Halobacteria</taxon>
        <taxon>Halobacteriales</taxon>
        <taxon>Natrialbaceae</taxon>
        <taxon>Natrinema</taxon>
    </lineage>
</organism>
<feature type="compositionally biased region" description="Gly residues" evidence="1">
    <location>
        <begin position="169"/>
        <end position="199"/>
    </location>
</feature>
<dbReference type="InterPro" id="IPR006311">
    <property type="entry name" value="TAT_signal"/>
</dbReference>
<dbReference type="RefSeq" id="WP_008010041.1">
    <property type="nucleotide sequence ID" value="NZ_AOIT01000017.1"/>
</dbReference>
<dbReference type="eggNOG" id="arCOG11427">
    <property type="taxonomic scope" value="Archaea"/>
</dbReference>
<evidence type="ECO:0000313" key="3">
    <source>
        <dbReference type="Proteomes" id="UP000011615"/>
    </source>
</evidence>
<keyword evidence="3" id="KW-1185">Reference proteome</keyword>
<dbReference type="NCBIfam" id="TIGR01409">
    <property type="entry name" value="TAT_signal_seq"/>
    <property type="match status" value="1"/>
</dbReference>
<feature type="region of interest" description="Disordered" evidence="1">
    <location>
        <begin position="119"/>
        <end position="199"/>
    </location>
</feature>
<gene>
    <name evidence="2" type="ORF">C476_03853</name>
</gene>
<dbReference type="AlphaFoldDB" id="M0CQ42"/>
<evidence type="ECO:0000256" key="1">
    <source>
        <dbReference type="SAM" id="MobiDB-lite"/>
    </source>
</evidence>
<accession>M0CQ42</accession>
<sequence length="199" mass="19781">MTDDDSGLFDDSRRSFMKKGAAATTALALGASATAGTVSAQEADGVVLVYGDDYQPGTDFEVISELNTQTKEDLIENSGAEDDVFDDSDDWDAYIISYDTGTDAPDWGFLLSEEVSLSAGDSETMGEDGEFRAPAVDLIEATPGETANGGNGGDGDNGDNGDDGDDGGNGDMGADGGDGGDGGGAGGGSNETGAGGGGN</sequence>
<dbReference type="PATRIC" id="fig|1230457.4.peg.769"/>
<name>M0CQ42_9EURY</name>
<comment type="caution">
    <text evidence="2">The sequence shown here is derived from an EMBL/GenBank/DDBJ whole genome shotgun (WGS) entry which is preliminary data.</text>
</comment>
<proteinExistence type="predicted"/>
<dbReference type="OrthoDB" id="203934at2157"/>
<dbReference type="PROSITE" id="PS51318">
    <property type="entry name" value="TAT"/>
    <property type="match status" value="1"/>
</dbReference>